<dbReference type="InterPro" id="IPR018392">
    <property type="entry name" value="LysM"/>
</dbReference>
<evidence type="ECO:0000256" key="3">
    <source>
        <dbReference type="SAM" id="MobiDB-lite"/>
    </source>
</evidence>
<gene>
    <name evidence="5" type="ORF">ACFPRK_18360</name>
</gene>
<reference evidence="6" key="1">
    <citation type="journal article" date="2019" name="Int. J. Syst. Evol. Microbiol.">
        <title>The Global Catalogue of Microorganisms (GCM) 10K type strain sequencing project: providing services to taxonomists for standard genome sequencing and annotation.</title>
        <authorList>
            <consortium name="The Broad Institute Genomics Platform"/>
            <consortium name="The Broad Institute Genome Sequencing Center for Infectious Disease"/>
            <person name="Wu L."/>
            <person name="Ma J."/>
        </authorList>
    </citation>
    <scope>NUCLEOTIDE SEQUENCE [LARGE SCALE GENOMIC DNA]</scope>
    <source>
        <strain evidence="6">CGMCC 4.1721</strain>
    </source>
</reference>
<name>A0ABW0B6C6_9ACTN</name>
<evidence type="ECO:0000313" key="5">
    <source>
        <dbReference type="EMBL" id="MFC5172542.1"/>
    </source>
</evidence>
<evidence type="ECO:0000256" key="2">
    <source>
        <dbReference type="ARBA" id="ARBA00022801"/>
    </source>
</evidence>
<dbReference type="PROSITE" id="PS51782">
    <property type="entry name" value="LYSM"/>
    <property type="match status" value="1"/>
</dbReference>
<organism evidence="5 6">
    <name type="scientific">Streptomyces mutomycini</name>
    <dbReference type="NCBI Taxonomy" id="284036"/>
    <lineage>
        <taxon>Bacteria</taxon>
        <taxon>Bacillati</taxon>
        <taxon>Actinomycetota</taxon>
        <taxon>Actinomycetes</taxon>
        <taxon>Kitasatosporales</taxon>
        <taxon>Streptomycetaceae</taxon>
        <taxon>Streptomyces</taxon>
    </lineage>
</organism>
<feature type="compositionally biased region" description="Low complexity" evidence="3">
    <location>
        <begin position="186"/>
        <end position="198"/>
    </location>
</feature>
<dbReference type="Gene3D" id="1.10.530.10">
    <property type="match status" value="1"/>
</dbReference>
<feature type="region of interest" description="Disordered" evidence="3">
    <location>
        <begin position="137"/>
        <end position="236"/>
    </location>
</feature>
<proteinExistence type="inferred from homology"/>
<comment type="similarity">
    <text evidence="1">Belongs to the transglycosylase family. Rpf subfamily.</text>
</comment>
<dbReference type="Proteomes" id="UP001596208">
    <property type="component" value="Unassembled WGS sequence"/>
</dbReference>
<dbReference type="InterPro" id="IPR052196">
    <property type="entry name" value="Bact_Kbp"/>
</dbReference>
<dbReference type="InterPro" id="IPR023346">
    <property type="entry name" value="Lysozyme-like_dom_sf"/>
</dbReference>
<dbReference type="PANTHER" id="PTHR34700:SF4">
    <property type="entry name" value="PHAGE-LIKE ELEMENT PBSX PROTEIN XKDP"/>
    <property type="match status" value="1"/>
</dbReference>
<dbReference type="Gene3D" id="3.10.350.10">
    <property type="entry name" value="LysM domain"/>
    <property type="match status" value="1"/>
</dbReference>
<keyword evidence="2" id="KW-0378">Hydrolase</keyword>
<comment type="caution">
    <text evidence="5">The sequence shown here is derived from an EMBL/GenBank/DDBJ whole genome shotgun (WGS) entry which is preliminary data.</text>
</comment>
<keyword evidence="6" id="KW-1185">Reference proteome</keyword>
<dbReference type="Pfam" id="PF06737">
    <property type="entry name" value="Transglycosylas"/>
    <property type="match status" value="1"/>
</dbReference>
<dbReference type="PANTHER" id="PTHR34700">
    <property type="entry name" value="POTASSIUM BINDING PROTEIN KBP"/>
    <property type="match status" value="1"/>
</dbReference>
<dbReference type="RefSeq" id="WP_065847490.1">
    <property type="nucleotide sequence ID" value="NZ_JBHSKI010000007.1"/>
</dbReference>
<feature type="domain" description="LysM" evidence="4">
    <location>
        <begin position="244"/>
        <end position="293"/>
    </location>
</feature>
<dbReference type="CDD" id="cd13925">
    <property type="entry name" value="RPF"/>
    <property type="match status" value="1"/>
</dbReference>
<accession>A0ABW0B6C6</accession>
<evidence type="ECO:0000259" key="4">
    <source>
        <dbReference type="PROSITE" id="PS51782"/>
    </source>
</evidence>
<protein>
    <submittedName>
        <fullName evidence="5">Transglycosylase family protein</fullName>
    </submittedName>
</protein>
<evidence type="ECO:0000313" key="6">
    <source>
        <dbReference type="Proteomes" id="UP001596208"/>
    </source>
</evidence>
<evidence type="ECO:0000256" key="1">
    <source>
        <dbReference type="ARBA" id="ARBA00010830"/>
    </source>
</evidence>
<sequence length="295" mass="29507">MPASTLARRPVESVLALLLVLLSVLGLSGRSAADVPAQAPARAAQAPAAAARAAIAPTVIAPTVTAAAVTAATVTAGTDWDRIAECESSGRWNINTGNGYHGGLQFAPSTWRAYGGGQYAPRADLATRSEQIAVGERVARSQGMGAWPTCGRLGANGGSNSSSPSSSSSDSGDRNDTAQAAPQRESSGTTSGSASSGGIPSGGSSSGDSADNRSGNGSDSGNSGSSAGGDSGVAHHSDDLADAETYVVEKGDCLSVIAERADVSGGWPALYELNREVLDQGPHLVFPGQRIRLDA</sequence>
<dbReference type="EMBL" id="JBHSKI010000007">
    <property type="protein sequence ID" value="MFC5172542.1"/>
    <property type="molecule type" value="Genomic_DNA"/>
</dbReference>
<dbReference type="InterPro" id="IPR010618">
    <property type="entry name" value="RPF"/>
</dbReference>
<dbReference type="InterPro" id="IPR036779">
    <property type="entry name" value="LysM_dom_sf"/>
</dbReference>
<feature type="compositionally biased region" description="Low complexity" evidence="3">
    <location>
        <begin position="158"/>
        <end position="170"/>
    </location>
</feature>
<dbReference type="CDD" id="cd00118">
    <property type="entry name" value="LysM"/>
    <property type="match status" value="1"/>
</dbReference>
<dbReference type="SUPFAM" id="SSF53955">
    <property type="entry name" value="Lysozyme-like"/>
    <property type="match status" value="1"/>
</dbReference>
<feature type="compositionally biased region" description="Low complexity" evidence="3">
    <location>
        <begin position="206"/>
        <end position="225"/>
    </location>
</feature>